<organism evidence="2 3">
    <name type="scientific">Xanthomonas vasicola pv. vasculorum</name>
    <dbReference type="NCBI Taxonomy" id="325776"/>
    <lineage>
        <taxon>Bacteria</taxon>
        <taxon>Pseudomonadati</taxon>
        <taxon>Pseudomonadota</taxon>
        <taxon>Gammaproteobacteria</taxon>
        <taxon>Lysobacterales</taxon>
        <taxon>Lysobacteraceae</taxon>
        <taxon>Xanthomonas</taxon>
    </lineage>
</organism>
<sequence length="61" mass="7006">MLAEPEGYAKRLHARRVGLPPQRPQRHWRASACDLNTKQHPPARHDFRPTLALAKQSNVTK</sequence>
<dbReference type="Proteomes" id="UP000284283">
    <property type="component" value="Unassembled WGS sequence"/>
</dbReference>
<evidence type="ECO:0000256" key="1">
    <source>
        <dbReference type="SAM" id="MobiDB-lite"/>
    </source>
</evidence>
<gene>
    <name evidence="2" type="ORF">C9386_01700</name>
</gene>
<evidence type="ECO:0000313" key="3">
    <source>
        <dbReference type="Proteomes" id="UP000284283"/>
    </source>
</evidence>
<reference evidence="2 3" key="1">
    <citation type="submission" date="2018-03" db="EMBL/GenBank/DDBJ databases">
        <authorList>
            <person name="Wu G."/>
        </authorList>
    </citation>
    <scope>NUCLEOTIDE SEQUENCE [LARGE SCALE GENOMIC DNA]</scope>
    <source>
        <strain evidence="2 3">SAM-118</strain>
    </source>
</reference>
<feature type="region of interest" description="Disordered" evidence="1">
    <location>
        <begin position="1"/>
        <end position="61"/>
    </location>
</feature>
<comment type="caution">
    <text evidence="2">The sequence shown here is derived from an EMBL/GenBank/DDBJ whole genome shotgun (WGS) entry which is preliminary data.</text>
</comment>
<dbReference type="KEGG" id="xva:C7V42_05400"/>
<evidence type="ECO:0000313" key="2">
    <source>
        <dbReference type="EMBL" id="RNL07226.1"/>
    </source>
</evidence>
<proteinExistence type="predicted"/>
<dbReference type="AlphaFoldDB" id="A0AAE8FCZ4"/>
<name>A0AAE8FCZ4_XANVA</name>
<dbReference type="EMBL" id="PYTT01000008">
    <property type="protein sequence ID" value="RNL07226.1"/>
    <property type="molecule type" value="Genomic_DNA"/>
</dbReference>
<accession>A0AAE8FCZ4</accession>
<protein>
    <submittedName>
        <fullName evidence="2">Uncharacterized protein</fullName>
    </submittedName>
</protein>